<reference evidence="2 4" key="1">
    <citation type="submission" date="2017-11" db="EMBL/GenBank/DDBJ databases">
        <title>The genome of Rhizophagus clarus HR1 reveals common genetic basis of auxotrophy among arbuscular mycorrhizal fungi.</title>
        <authorList>
            <person name="Kobayashi Y."/>
        </authorList>
    </citation>
    <scope>NUCLEOTIDE SEQUENCE [LARGE SCALE GENOMIC DNA]</scope>
    <source>
        <strain evidence="2 4">HR1</strain>
    </source>
</reference>
<protein>
    <submittedName>
        <fullName evidence="2">Uncharacterized protein</fullName>
    </submittedName>
</protein>
<accession>A0A2Z6QK70</accession>
<feature type="compositionally biased region" description="Polar residues" evidence="1">
    <location>
        <begin position="82"/>
        <end position="92"/>
    </location>
</feature>
<proteinExistence type="predicted"/>
<evidence type="ECO:0000313" key="4">
    <source>
        <dbReference type="Proteomes" id="UP000247702"/>
    </source>
</evidence>
<name>A0A2Z6QK70_9GLOM</name>
<comment type="caution">
    <text evidence="2">The sequence shown here is derived from an EMBL/GenBank/DDBJ whole genome shotgun (WGS) entry which is preliminary data.</text>
</comment>
<dbReference type="EMBL" id="BEXD01000835">
    <property type="protein sequence ID" value="GBB90507.1"/>
    <property type="molecule type" value="Genomic_DNA"/>
</dbReference>
<dbReference type="AlphaFoldDB" id="A0A2Z6QK70"/>
<organism evidence="2 4">
    <name type="scientific">Rhizophagus clarus</name>
    <dbReference type="NCBI Taxonomy" id="94130"/>
    <lineage>
        <taxon>Eukaryota</taxon>
        <taxon>Fungi</taxon>
        <taxon>Fungi incertae sedis</taxon>
        <taxon>Mucoromycota</taxon>
        <taxon>Glomeromycotina</taxon>
        <taxon>Glomeromycetes</taxon>
        <taxon>Glomerales</taxon>
        <taxon>Glomeraceae</taxon>
        <taxon>Rhizophagus</taxon>
    </lineage>
</organism>
<evidence type="ECO:0000313" key="2">
    <source>
        <dbReference type="EMBL" id="GBB90507.1"/>
    </source>
</evidence>
<feature type="region of interest" description="Disordered" evidence="1">
    <location>
        <begin position="62"/>
        <end position="92"/>
    </location>
</feature>
<dbReference type="Proteomes" id="UP000615446">
    <property type="component" value="Unassembled WGS sequence"/>
</dbReference>
<sequence length="220" mass="24888">MNSLEQFFCILYNYDLAKEENRKKGKASPIKSPKLPMNFDFSDVAPPIVNAPHEILSDMEAEDVEKTNSHDDNNAEVHNHSRSLSPNDSFISSDDIASEDVKMTDASIDGEVSSESDSTTSPTTKSCHHPKHRIYKRRGLTTHSFVKITKNLASIVGIDDNLIICRGCMKQSHQDKDYTSHQDYVAPKKAKKEHMLNNLKIEMVGFNQRGKRVTRSHKRS</sequence>
<feature type="compositionally biased region" description="Low complexity" evidence="1">
    <location>
        <begin position="113"/>
        <end position="125"/>
    </location>
</feature>
<dbReference type="EMBL" id="BLAL01000356">
    <property type="protein sequence ID" value="GET04489.1"/>
    <property type="molecule type" value="Genomic_DNA"/>
</dbReference>
<evidence type="ECO:0000256" key="1">
    <source>
        <dbReference type="SAM" id="MobiDB-lite"/>
    </source>
</evidence>
<feature type="region of interest" description="Disordered" evidence="1">
    <location>
        <begin position="107"/>
        <end position="134"/>
    </location>
</feature>
<feature type="compositionally biased region" description="Basic and acidic residues" evidence="1">
    <location>
        <begin position="64"/>
        <end position="79"/>
    </location>
</feature>
<dbReference type="OrthoDB" id="2346882at2759"/>
<reference evidence="3" key="2">
    <citation type="submission" date="2019-10" db="EMBL/GenBank/DDBJ databases">
        <title>Conservation and host-specific expression of non-tandemly repeated heterogenous ribosome RNA gene in arbuscular mycorrhizal fungi.</title>
        <authorList>
            <person name="Maeda T."/>
            <person name="Kobayashi Y."/>
            <person name="Nakagawa T."/>
            <person name="Ezawa T."/>
            <person name="Yamaguchi K."/>
            <person name="Bino T."/>
            <person name="Nishimoto Y."/>
            <person name="Shigenobu S."/>
            <person name="Kawaguchi M."/>
        </authorList>
    </citation>
    <scope>NUCLEOTIDE SEQUENCE</scope>
    <source>
        <strain evidence="3">HR1</strain>
    </source>
</reference>
<gene>
    <name evidence="3" type="ORF">RCL2_003079100</name>
    <name evidence="2" type="ORF">RclHR1_01750006</name>
</gene>
<evidence type="ECO:0000313" key="3">
    <source>
        <dbReference type="EMBL" id="GET04489.1"/>
    </source>
</evidence>
<dbReference type="Proteomes" id="UP000247702">
    <property type="component" value="Unassembled WGS sequence"/>
</dbReference>
<keyword evidence="4" id="KW-1185">Reference proteome</keyword>